<gene>
    <name evidence="1 4" type="primary">mqnB</name>
    <name evidence="4" type="ORF">ABR189_27730</name>
</gene>
<comment type="similarity">
    <text evidence="1">Belongs to the PNP/UDP phosphorylase family. Futalosine hydrolase subfamily.</text>
</comment>
<reference evidence="4 5" key="1">
    <citation type="submission" date="2024-06" db="EMBL/GenBank/DDBJ databases">
        <title>Chitinophaga defluvii sp. nov., isolated from municipal sewage.</title>
        <authorList>
            <person name="Zhang L."/>
        </authorList>
    </citation>
    <scope>NUCLEOTIDE SEQUENCE [LARGE SCALE GENOMIC DNA]</scope>
    <source>
        <strain evidence="4 5">H8</strain>
    </source>
</reference>
<comment type="catalytic activity">
    <reaction evidence="1">
        <text>futalosine + H2O = dehypoxanthine futalosine + hypoxanthine</text>
        <dbReference type="Rhea" id="RHEA:25904"/>
        <dbReference type="ChEBI" id="CHEBI:15377"/>
        <dbReference type="ChEBI" id="CHEBI:17368"/>
        <dbReference type="ChEBI" id="CHEBI:58863"/>
        <dbReference type="ChEBI" id="CHEBI:58864"/>
        <dbReference type="EC" id="3.2.2.26"/>
    </reaction>
</comment>
<dbReference type="Proteomes" id="UP001549749">
    <property type="component" value="Unassembled WGS sequence"/>
</dbReference>
<comment type="pathway">
    <text evidence="1">Quinol/quinone metabolism; menaquinone biosynthesis.</text>
</comment>
<evidence type="ECO:0000256" key="2">
    <source>
        <dbReference type="NCBIfam" id="TIGR03664"/>
    </source>
</evidence>
<dbReference type="EC" id="3.2.2.26" evidence="1 2"/>
<dbReference type="InterPro" id="IPR000845">
    <property type="entry name" value="Nucleoside_phosphorylase_d"/>
</dbReference>
<keyword evidence="1 4" id="KW-0378">Hydrolase</keyword>
<dbReference type="PANTHER" id="PTHR46832:SF2">
    <property type="entry name" value="FUTALOSINE HYDROLASE"/>
    <property type="match status" value="1"/>
</dbReference>
<dbReference type="Gene3D" id="3.40.50.1580">
    <property type="entry name" value="Nucleoside phosphorylase domain"/>
    <property type="match status" value="1"/>
</dbReference>
<evidence type="ECO:0000256" key="1">
    <source>
        <dbReference type="HAMAP-Rule" id="MF_00991"/>
    </source>
</evidence>
<dbReference type="GO" id="GO:0016798">
    <property type="term" value="F:hydrolase activity, acting on glycosyl bonds"/>
    <property type="evidence" value="ECO:0007669"/>
    <property type="project" value="UniProtKB-KW"/>
</dbReference>
<dbReference type="NCBIfam" id="TIGR03664">
    <property type="entry name" value="fut_nucase"/>
    <property type="match status" value="1"/>
</dbReference>
<dbReference type="InterPro" id="IPR019963">
    <property type="entry name" value="FL_hydrolase_MqnB"/>
</dbReference>
<name>A0ABV2TDV1_9BACT</name>
<dbReference type="HAMAP" id="MF_00991">
    <property type="entry name" value="MqnB"/>
    <property type="match status" value="1"/>
</dbReference>
<evidence type="ECO:0000259" key="3">
    <source>
        <dbReference type="Pfam" id="PF01048"/>
    </source>
</evidence>
<organism evidence="4 5">
    <name type="scientific">Chitinophaga defluvii</name>
    <dbReference type="NCBI Taxonomy" id="3163343"/>
    <lineage>
        <taxon>Bacteria</taxon>
        <taxon>Pseudomonadati</taxon>
        <taxon>Bacteroidota</taxon>
        <taxon>Chitinophagia</taxon>
        <taxon>Chitinophagales</taxon>
        <taxon>Chitinophagaceae</taxon>
        <taxon>Chitinophaga</taxon>
    </lineage>
</organism>
<comment type="caution">
    <text evidence="4">The sequence shown here is derived from an EMBL/GenBank/DDBJ whole genome shotgun (WGS) entry which is preliminary data.</text>
</comment>
<dbReference type="PANTHER" id="PTHR46832">
    <property type="entry name" value="5'-METHYLTHIOADENOSINE/S-ADENOSYLHOMOCYSTEINE NUCLEOSIDASE"/>
    <property type="match status" value="1"/>
</dbReference>
<dbReference type="InterPro" id="IPR035994">
    <property type="entry name" value="Nucleoside_phosphorylase_sf"/>
</dbReference>
<accession>A0ABV2TDV1</accession>
<dbReference type="RefSeq" id="WP_354663777.1">
    <property type="nucleotide sequence ID" value="NZ_JBEXAC010000003.1"/>
</dbReference>
<evidence type="ECO:0000313" key="5">
    <source>
        <dbReference type="Proteomes" id="UP001549749"/>
    </source>
</evidence>
<dbReference type="EMBL" id="JBEXAC010000003">
    <property type="protein sequence ID" value="MET7001204.1"/>
    <property type="molecule type" value="Genomic_DNA"/>
</dbReference>
<comment type="function">
    <text evidence="1">Catalyzes the hydrolysis of futalosine (FL) to dehypoxanthine futalosine (DHFL) and hypoxanthine, a step in the biosynthesis of menaquinone (MK, vitamin K2).</text>
</comment>
<keyword evidence="1" id="KW-0474">Menaquinone biosynthesis</keyword>
<dbReference type="SUPFAM" id="SSF53167">
    <property type="entry name" value="Purine and uridine phosphorylases"/>
    <property type="match status" value="1"/>
</dbReference>
<proteinExistence type="inferred from homology"/>
<keyword evidence="4" id="KW-0326">Glycosidase</keyword>
<feature type="domain" description="Nucleoside phosphorylase" evidence="3">
    <location>
        <begin position="63"/>
        <end position="251"/>
    </location>
</feature>
<dbReference type="Pfam" id="PF01048">
    <property type="entry name" value="PNP_UDP_1"/>
    <property type="match status" value="1"/>
</dbReference>
<sequence>MHFWCNFTGWTQAYTRDHYGELLPPDPDKQSNHFQMNVLVTAATMAEIQPFSHYLKQHGQALSDHHFTFHHCRVSILIGGIGMMHTAYSLGRYLATTRPDIAIQAGIAGCFHRERSLGEVVLVDKEQLADLGAEDDTHFKDLFDIGLWEMNQPPFTEKWLVNTFEGISHLPQLPKATGITVNLVSGSKSTIQKLEEKYAPDVESMEGAAFHYACLMEKIPFLQLRSISNYVEVRDKSKWNIPLAVKQLNEALIKQLIAISL</sequence>
<evidence type="ECO:0000313" key="4">
    <source>
        <dbReference type="EMBL" id="MET7001204.1"/>
    </source>
</evidence>
<protein>
    <recommendedName>
        <fullName evidence="1 2">Futalosine hydrolase</fullName>
        <shortName evidence="1">FL hydrolase</shortName>
        <ecNumber evidence="1 2">3.2.2.26</ecNumber>
    </recommendedName>
    <alternativeName>
        <fullName evidence="1">Futalosine nucleosidase</fullName>
    </alternativeName>
    <alternativeName>
        <fullName evidence="1">Menaquinone biosynthetic enzyme MqnB</fullName>
    </alternativeName>
</protein>
<dbReference type="CDD" id="cd17766">
    <property type="entry name" value="futalosine_nucleosidase_MqnB"/>
    <property type="match status" value="1"/>
</dbReference>
<keyword evidence="5" id="KW-1185">Reference proteome</keyword>